<dbReference type="InterPro" id="IPR003594">
    <property type="entry name" value="HATPase_dom"/>
</dbReference>
<dbReference type="OrthoDB" id="1931120at2"/>
<dbReference type="PROSITE" id="PS50109">
    <property type="entry name" value="HIS_KIN"/>
    <property type="match status" value="1"/>
</dbReference>
<feature type="domain" description="Histidine kinase" evidence="8">
    <location>
        <begin position="238"/>
        <end position="438"/>
    </location>
</feature>
<evidence type="ECO:0000256" key="3">
    <source>
        <dbReference type="ARBA" id="ARBA00012438"/>
    </source>
</evidence>
<dbReference type="Proteomes" id="UP000241074">
    <property type="component" value="Chromosome"/>
</dbReference>
<dbReference type="CDD" id="cd00075">
    <property type="entry name" value="HATPase"/>
    <property type="match status" value="1"/>
</dbReference>
<dbReference type="AlphaFoldDB" id="A0A2P1PZA0"/>
<sequence>MAGQLLGILLLSVLPPIALVAFVGPKLQSPWLQFAGGSLFALLWGILLMRWWIGPILSLFRALSGSVASFRDNDFSFGLRFDRVDELAELVASHNALADVLRDQRQSLAQRELLLDTMLQHTPVAMLLVAEVRLDGASRYPVVFSNLAARRLLGDGRKLEGEHLDELLARAEPALRQAIERGGNGLFTVGREDAEEIYHLARKRFALNSRPHELYLIRQLTQELRRQEVSVWKRVIRVISHELNNSLAPIASLTHTGSELVRRQQLDRLPEVFQAIGQRAQHLDQFIRGYATFAKLPTPIKSAVEWPEFVQQLSAQVRFQMPTRFPSRPGLFDAGQLEQALINLLKNAHESGSAAESVALELTELADGVRIDVLDRGPGMTETVMAQALMPFYSTKRGGTGLGLALAREIVEAHGGHISLSLRDGGGMAVSLVLPAGTN</sequence>
<dbReference type="EMBL" id="CP027860">
    <property type="protein sequence ID" value="AVQ00168.1"/>
    <property type="molecule type" value="Genomic_DNA"/>
</dbReference>
<evidence type="ECO:0000256" key="2">
    <source>
        <dbReference type="ARBA" id="ARBA00004370"/>
    </source>
</evidence>
<dbReference type="InterPro" id="IPR005467">
    <property type="entry name" value="His_kinase_dom"/>
</dbReference>
<evidence type="ECO:0000259" key="9">
    <source>
        <dbReference type="PROSITE" id="PS50885"/>
    </source>
</evidence>
<dbReference type="SUPFAM" id="SSF55874">
    <property type="entry name" value="ATPase domain of HSP90 chaperone/DNA topoisomerase II/histidine kinase"/>
    <property type="match status" value="1"/>
</dbReference>
<dbReference type="PROSITE" id="PS50885">
    <property type="entry name" value="HAMP"/>
    <property type="match status" value="1"/>
</dbReference>
<dbReference type="InterPro" id="IPR036097">
    <property type="entry name" value="HisK_dim/P_sf"/>
</dbReference>
<reference evidence="10 11" key="2">
    <citation type="submission" date="2018-03" db="EMBL/GenBank/DDBJ databases">
        <authorList>
            <person name="Keele B.F."/>
        </authorList>
    </citation>
    <scope>NUCLEOTIDE SEQUENCE [LARGE SCALE GENOMIC DNA]</scope>
    <source>
        <strain evidence="10 11">D13</strain>
    </source>
</reference>
<dbReference type="GO" id="GO:0005524">
    <property type="term" value="F:ATP binding"/>
    <property type="evidence" value="ECO:0007669"/>
    <property type="project" value="UniProtKB-KW"/>
</dbReference>
<evidence type="ECO:0000259" key="8">
    <source>
        <dbReference type="PROSITE" id="PS50109"/>
    </source>
</evidence>
<organism evidence="10 11">
    <name type="scientific">Ahniella affigens</name>
    <dbReference type="NCBI Taxonomy" id="2021234"/>
    <lineage>
        <taxon>Bacteria</taxon>
        <taxon>Pseudomonadati</taxon>
        <taxon>Pseudomonadota</taxon>
        <taxon>Gammaproteobacteria</taxon>
        <taxon>Lysobacterales</taxon>
        <taxon>Rhodanobacteraceae</taxon>
        <taxon>Ahniella</taxon>
    </lineage>
</organism>
<evidence type="ECO:0000256" key="5">
    <source>
        <dbReference type="ARBA" id="ARBA00022679"/>
    </source>
</evidence>
<evidence type="ECO:0000256" key="6">
    <source>
        <dbReference type="ARBA" id="ARBA00022777"/>
    </source>
</evidence>
<keyword evidence="6" id="KW-0418">Kinase</keyword>
<name>A0A2P1PZA0_9GAMM</name>
<gene>
    <name evidence="10" type="ORF">C7S18_17495</name>
</gene>
<feature type="transmembrane region" description="Helical" evidence="7">
    <location>
        <begin position="31"/>
        <end position="53"/>
    </location>
</feature>
<dbReference type="PANTHER" id="PTHR43065">
    <property type="entry name" value="SENSOR HISTIDINE KINASE"/>
    <property type="match status" value="1"/>
</dbReference>
<reference evidence="10 11" key="1">
    <citation type="submission" date="2018-03" db="EMBL/GenBank/DDBJ databases">
        <title>Ahniella affigens gen. nov., sp. nov., a gammaproteobacterium isolated from sandy soil near a stream.</title>
        <authorList>
            <person name="Ko Y."/>
            <person name="Kim J.-H."/>
        </authorList>
    </citation>
    <scope>NUCLEOTIDE SEQUENCE [LARGE SCALE GENOMIC DNA]</scope>
    <source>
        <strain evidence="10 11">D13</strain>
    </source>
</reference>
<dbReference type="GO" id="GO:0016020">
    <property type="term" value="C:membrane"/>
    <property type="evidence" value="ECO:0007669"/>
    <property type="project" value="UniProtKB-SubCell"/>
</dbReference>
<dbReference type="KEGG" id="xba:C7S18_17495"/>
<dbReference type="InterPro" id="IPR036890">
    <property type="entry name" value="HATPase_C_sf"/>
</dbReference>
<keyword evidence="4" id="KW-0597">Phosphoprotein</keyword>
<accession>A0A2P1PZA0</accession>
<protein>
    <recommendedName>
        <fullName evidence="3">histidine kinase</fullName>
        <ecNumber evidence="3">2.7.13.3</ecNumber>
    </recommendedName>
</protein>
<dbReference type="Gene3D" id="3.30.565.10">
    <property type="entry name" value="Histidine kinase-like ATPase, C-terminal domain"/>
    <property type="match status" value="1"/>
</dbReference>
<dbReference type="SMART" id="SM00387">
    <property type="entry name" value="HATPase_c"/>
    <property type="match status" value="1"/>
</dbReference>
<dbReference type="InterPro" id="IPR003660">
    <property type="entry name" value="HAMP_dom"/>
</dbReference>
<dbReference type="Gene3D" id="1.10.287.130">
    <property type="match status" value="1"/>
</dbReference>
<comment type="catalytic activity">
    <reaction evidence="1">
        <text>ATP + protein L-histidine = ADP + protein N-phospho-L-histidine.</text>
        <dbReference type="EC" id="2.7.13.3"/>
    </reaction>
</comment>
<keyword evidence="10" id="KW-0547">Nucleotide-binding</keyword>
<dbReference type="InterPro" id="IPR004358">
    <property type="entry name" value="Sig_transdc_His_kin-like_C"/>
</dbReference>
<evidence type="ECO:0000256" key="4">
    <source>
        <dbReference type="ARBA" id="ARBA00022553"/>
    </source>
</evidence>
<evidence type="ECO:0000256" key="1">
    <source>
        <dbReference type="ARBA" id="ARBA00000085"/>
    </source>
</evidence>
<keyword evidence="7" id="KW-0472">Membrane</keyword>
<dbReference type="Pfam" id="PF02518">
    <property type="entry name" value="HATPase_c"/>
    <property type="match status" value="1"/>
</dbReference>
<keyword evidence="7" id="KW-0812">Transmembrane</keyword>
<keyword evidence="10" id="KW-0067">ATP-binding</keyword>
<evidence type="ECO:0000256" key="7">
    <source>
        <dbReference type="SAM" id="Phobius"/>
    </source>
</evidence>
<dbReference type="PRINTS" id="PR00344">
    <property type="entry name" value="BCTRLSENSOR"/>
</dbReference>
<evidence type="ECO:0000313" key="10">
    <source>
        <dbReference type="EMBL" id="AVQ00168.1"/>
    </source>
</evidence>
<comment type="subcellular location">
    <subcellularLocation>
        <location evidence="2">Membrane</location>
    </subcellularLocation>
</comment>
<keyword evidence="11" id="KW-1185">Reference proteome</keyword>
<dbReference type="GO" id="GO:0000155">
    <property type="term" value="F:phosphorelay sensor kinase activity"/>
    <property type="evidence" value="ECO:0007669"/>
    <property type="project" value="InterPro"/>
</dbReference>
<evidence type="ECO:0000313" key="11">
    <source>
        <dbReference type="Proteomes" id="UP000241074"/>
    </source>
</evidence>
<feature type="domain" description="HAMP" evidence="9">
    <location>
        <begin position="61"/>
        <end position="106"/>
    </location>
</feature>
<keyword evidence="5" id="KW-0808">Transferase</keyword>
<dbReference type="EC" id="2.7.13.3" evidence="3"/>
<dbReference type="SUPFAM" id="SSF47384">
    <property type="entry name" value="Homodimeric domain of signal transducing histidine kinase"/>
    <property type="match status" value="1"/>
</dbReference>
<dbReference type="PANTHER" id="PTHR43065:SF51">
    <property type="entry name" value="HISTIDINE KINASE"/>
    <property type="match status" value="1"/>
</dbReference>
<proteinExistence type="predicted"/>
<keyword evidence="7" id="KW-1133">Transmembrane helix</keyword>